<evidence type="ECO:0000256" key="3">
    <source>
        <dbReference type="SAM" id="MobiDB-lite"/>
    </source>
</evidence>
<evidence type="ECO:0000313" key="5">
    <source>
        <dbReference type="Proteomes" id="UP000037505"/>
    </source>
</evidence>
<organism evidence="4 5">
    <name type="scientific">Aspergillus nomiae NRRL (strain ATCC 15546 / NRRL 13137 / CBS 260.88 / M93)</name>
    <dbReference type="NCBI Taxonomy" id="1509407"/>
    <lineage>
        <taxon>Eukaryota</taxon>
        <taxon>Fungi</taxon>
        <taxon>Dikarya</taxon>
        <taxon>Ascomycota</taxon>
        <taxon>Pezizomycotina</taxon>
        <taxon>Eurotiomycetes</taxon>
        <taxon>Eurotiomycetidae</taxon>
        <taxon>Eurotiales</taxon>
        <taxon>Aspergillaceae</taxon>
        <taxon>Aspergillus</taxon>
        <taxon>Aspergillus subgen. Circumdati</taxon>
    </lineage>
</organism>
<proteinExistence type="inferred from homology"/>
<dbReference type="CDD" id="cd23161">
    <property type="entry name" value="Prefoldin_6"/>
    <property type="match status" value="1"/>
</dbReference>
<feature type="compositionally biased region" description="Low complexity" evidence="3">
    <location>
        <begin position="120"/>
        <end position="134"/>
    </location>
</feature>
<name>A0A0L1IR41_ASPN3</name>
<dbReference type="FunFam" id="1.10.287.370:FF:000003">
    <property type="entry name" value="Prefoldin subunit 6"/>
    <property type="match status" value="1"/>
</dbReference>
<dbReference type="GO" id="GO:0051131">
    <property type="term" value="P:chaperone-mediated protein complex assembly"/>
    <property type="evidence" value="ECO:0007669"/>
    <property type="project" value="TreeGrafter"/>
</dbReference>
<protein>
    <submittedName>
        <fullName evidence="4">Prefoldin subunit 6</fullName>
    </submittedName>
</protein>
<dbReference type="Pfam" id="PF01920">
    <property type="entry name" value="Prefoldin_2"/>
    <property type="match status" value="1"/>
</dbReference>
<dbReference type="GO" id="GO:0005737">
    <property type="term" value="C:cytoplasm"/>
    <property type="evidence" value="ECO:0007669"/>
    <property type="project" value="TreeGrafter"/>
</dbReference>
<dbReference type="SUPFAM" id="SSF46579">
    <property type="entry name" value="Prefoldin"/>
    <property type="match status" value="1"/>
</dbReference>
<evidence type="ECO:0000256" key="2">
    <source>
        <dbReference type="ARBA" id="ARBA00023186"/>
    </source>
</evidence>
<feature type="compositionally biased region" description="Basic and acidic residues" evidence="3">
    <location>
        <begin position="102"/>
        <end position="114"/>
    </location>
</feature>
<dbReference type="GO" id="GO:0006457">
    <property type="term" value="P:protein folding"/>
    <property type="evidence" value="ECO:0007669"/>
    <property type="project" value="InterPro"/>
</dbReference>
<sequence>LHNFVTVITMADAQKQMQALSDEFQKLQTELDSFVEARQKLESQQQENQGVQKEFNSLDDDANIYKLIGPVLLKQDKNEALMAVNGRLEFIEKEIKRIEGQIKENQDKSDKMRAEMLQYQSQMQQQAAATSASA</sequence>
<dbReference type="Gene3D" id="1.10.287.370">
    <property type="match status" value="1"/>
</dbReference>
<dbReference type="EMBL" id="JNOM01000401">
    <property type="protein sequence ID" value="KNG81865.1"/>
    <property type="molecule type" value="Genomic_DNA"/>
</dbReference>
<keyword evidence="5" id="KW-1185">Reference proteome</keyword>
<evidence type="ECO:0000256" key="1">
    <source>
        <dbReference type="ARBA" id="ARBA00008045"/>
    </source>
</evidence>
<reference evidence="4 5" key="1">
    <citation type="submission" date="2014-06" db="EMBL/GenBank/DDBJ databases">
        <title>The Genome of the Aflatoxigenic Filamentous Fungus Aspergillus nomius.</title>
        <authorList>
            <person name="Moore M.G."/>
            <person name="Shannon B.M."/>
            <person name="Brian M.M."/>
        </authorList>
    </citation>
    <scope>NUCLEOTIDE SEQUENCE [LARGE SCALE GENOMIC DNA]</scope>
    <source>
        <strain evidence="4 5">NRRL 13137</strain>
    </source>
</reference>
<dbReference type="PANTHER" id="PTHR21431:SF0">
    <property type="entry name" value="PREFOLDIN SUBUNIT 6"/>
    <property type="match status" value="1"/>
</dbReference>
<evidence type="ECO:0000313" key="4">
    <source>
        <dbReference type="EMBL" id="KNG81865.1"/>
    </source>
</evidence>
<comment type="similarity">
    <text evidence="1">Belongs to the prefoldin subunit beta family.</text>
</comment>
<dbReference type="OrthoDB" id="248120at2759"/>
<dbReference type="AlphaFoldDB" id="A0A0L1IR41"/>
<dbReference type="GeneID" id="26810563"/>
<keyword evidence="2" id="KW-0143">Chaperone</keyword>
<dbReference type="InterPro" id="IPR002777">
    <property type="entry name" value="PFD_beta-like"/>
</dbReference>
<dbReference type="GO" id="GO:0051087">
    <property type="term" value="F:protein-folding chaperone binding"/>
    <property type="evidence" value="ECO:0007669"/>
    <property type="project" value="TreeGrafter"/>
</dbReference>
<dbReference type="InterPro" id="IPR009053">
    <property type="entry name" value="Prefoldin"/>
</dbReference>
<feature type="region of interest" description="Disordered" evidence="3">
    <location>
        <begin position="102"/>
        <end position="134"/>
    </location>
</feature>
<dbReference type="Proteomes" id="UP000037505">
    <property type="component" value="Unassembled WGS sequence"/>
</dbReference>
<dbReference type="PANTHER" id="PTHR21431">
    <property type="entry name" value="PREFOLDIN SUBUNIT 6"/>
    <property type="match status" value="1"/>
</dbReference>
<comment type="caution">
    <text evidence="4">The sequence shown here is derived from an EMBL/GenBank/DDBJ whole genome shotgun (WGS) entry which is preliminary data.</text>
</comment>
<feature type="non-terminal residue" evidence="4">
    <location>
        <position position="1"/>
    </location>
</feature>
<dbReference type="STRING" id="1509407.A0A0L1IR41"/>
<accession>A0A0L1IR41</accession>
<dbReference type="GO" id="GO:0051082">
    <property type="term" value="F:unfolded protein binding"/>
    <property type="evidence" value="ECO:0007669"/>
    <property type="project" value="InterPro"/>
</dbReference>
<dbReference type="RefSeq" id="XP_015402788.1">
    <property type="nucleotide sequence ID" value="XM_015554015.1"/>
</dbReference>
<gene>
    <name evidence="4" type="ORF">ANOM_008759</name>
</gene>
<dbReference type="GO" id="GO:0016272">
    <property type="term" value="C:prefoldin complex"/>
    <property type="evidence" value="ECO:0007669"/>
    <property type="project" value="InterPro"/>
</dbReference>